<feature type="modified residue" description="N6-(pyridoxal phosphate)lysine" evidence="11">
    <location>
        <position position="200"/>
    </location>
</feature>
<dbReference type="Proteomes" id="UP000321523">
    <property type="component" value="Unassembled WGS sequence"/>
</dbReference>
<evidence type="ECO:0000256" key="11">
    <source>
        <dbReference type="PIRSR" id="PIRSR001434-2"/>
    </source>
</evidence>
<evidence type="ECO:0000256" key="10">
    <source>
        <dbReference type="ARBA" id="ARBA00078333"/>
    </source>
</evidence>
<dbReference type="InterPro" id="IPR015421">
    <property type="entry name" value="PyrdxlP-dep_Trfase_major"/>
</dbReference>
<dbReference type="EC" id="4.4.1.11" evidence="3"/>
<comment type="caution">
    <text evidence="13">The sequence shown here is derived from an EMBL/GenBank/DDBJ whole genome shotgun (WGS) entry which is preliminary data.</text>
</comment>
<dbReference type="GO" id="GO:0018826">
    <property type="term" value="F:methionine gamma-lyase activity"/>
    <property type="evidence" value="ECO:0007669"/>
    <property type="project" value="UniProtKB-EC"/>
</dbReference>
<comment type="catalytic activity">
    <reaction evidence="7">
        <text>L-methionine + H2O = methanethiol + 2-oxobutanoate + NH4(+)</text>
        <dbReference type="Rhea" id="RHEA:23800"/>
        <dbReference type="ChEBI" id="CHEBI:15377"/>
        <dbReference type="ChEBI" id="CHEBI:16007"/>
        <dbReference type="ChEBI" id="CHEBI:16763"/>
        <dbReference type="ChEBI" id="CHEBI:28938"/>
        <dbReference type="ChEBI" id="CHEBI:57844"/>
        <dbReference type="EC" id="4.4.1.11"/>
    </reaction>
</comment>
<organism evidence="13 14">
    <name type="scientific">Skermanella aerolata</name>
    <dbReference type="NCBI Taxonomy" id="393310"/>
    <lineage>
        <taxon>Bacteria</taxon>
        <taxon>Pseudomonadati</taxon>
        <taxon>Pseudomonadota</taxon>
        <taxon>Alphaproteobacteria</taxon>
        <taxon>Rhodospirillales</taxon>
        <taxon>Azospirillaceae</taxon>
        <taxon>Skermanella</taxon>
    </lineage>
</organism>
<dbReference type="GO" id="GO:0004123">
    <property type="term" value="F:cystathionine gamma-lyase activity"/>
    <property type="evidence" value="ECO:0007669"/>
    <property type="project" value="TreeGrafter"/>
</dbReference>
<evidence type="ECO:0000256" key="7">
    <source>
        <dbReference type="ARBA" id="ARBA00049180"/>
    </source>
</evidence>
<reference evidence="13 14" key="1">
    <citation type="submission" date="2019-07" db="EMBL/GenBank/DDBJ databases">
        <title>Whole genome shotgun sequence of Skermanella aerolata NBRC 106429.</title>
        <authorList>
            <person name="Hosoyama A."/>
            <person name="Uohara A."/>
            <person name="Ohji S."/>
            <person name="Ichikawa N."/>
        </authorList>
    </citation>
    <scope>NUCLEOTIDE SEQUENCE [LARGE SCALE GENOMIC DNA]</scope>
    <source>
        <strain evidence="13 14">NBRC 106429</strain>
    </source>
</reference>
<evidence type="ECO:0000256" key="9">
    <source>
        <dbReference type="ARBA" id="ARBA00064130"/>
    </source>
</evidence>
<dbReference type="RefSeq" id="WP_044435207.1">
    <property type="nucleotide sequence ID" value="NZ_BJYZ01000031.1"/>
</dbReference>
<dbReference type="FunFam" id="3.40.640.10:FF:000046">
    <property type="entry name" value="Cystathionine gamma-lyase"/>
    <property type="match status" value="1"/>
</dbReference>
<evidence type="ECO:0000313" key="14">
    <source>
        <dbReference type="Proteomes" id="UP000321523"/>
    </source>
</evidence>
<dbReference type="GO" id="GO:0047982">
    <property type="term" value="F:homocysteine desulfhydrase activity"/>
    <property type="evidence" value="ECO:0007669"/>
    <property type="project" value="UniProtKB-EC"/>
</dbReference>
<dbReference type="InterPro" id="IPR015424">
    <property type="entry name" value="PyrdxlP-dep_Trfase"/>
</dbReference>
<comment type="subunit">
    <text evidence="9">Homotetramer; dimer of active dimers.</text>
</comment>
<dbReference type="GO" id="GO:0019343">
    <property type="term" value="P:cysteine biosynthetic process via cystathionine"/>
    <property type="evidence" value="ECO:0007669"/>
    <property type="project" value="TreeGrafter"/>
</dbReference>
<dbReference type="InterPro" id="IPR054542">
    <property type="entry name" value="Cys_met_metab_PP"/>
</dbReference>
<comment type="cofactor">
    <cofactor evidence="1 12">
        <name>pyridoxal 5'-phosphate</name>
        <dbReference type="ChEBI" id="CHEBI:597326"/>
    </cofactor>
</comment>
<dbReference type="GO" id="GO:0003962">
    <property type="term" value="F:cystathionine gamma-synthase activity"/>
    <property type="evidence" value="ECO:0007669"/>
    <property type="project" value="TreeGrafter"/>
</dbReference>
<evidence type="ECO:0000256" key="6">
    <source>
        <dbReference type="ARBA" id="ARBA00023239"/>
    </source>
</evidence>
<dbReference type="OrthoDB" id="9790858at2"/>
<dbReference type="FunFam" id="3.90.1150.10:FF:000008">
    <property type="entry name" value="Cystathionine gamma-synthase"/>
    <property type="match status" value="1"/>
</dbReference>
<evidence type="ECO:0000256" key="12">
    <source>
        <dbReference type="RuleBase" id="RU362118"/>
    </source>
</evidence>
<evidence type="ECO:0000256" key="2">
    <source>
        <dbReference type="ARBA" id="ARBA00008667"/>
    </source>
</evidence>
<keyword evidence="14" id="KW-1185">Reference proteome</keyword>
<dbReference type="NCBIfam" id="TIGR02080">
    <property type="entry name" value="O_succ_thio_ly"/>
    <property type="match status" value="1"/>
</dbReference>
<accession>A0A512DZ62</accession>
<dbReference type="GO" id="GO:0019346">
    <property type="term" value="P:transsulfuration"/>
    <property type="evidence" value="ECO:0007669"/>
    <property type="project" value="InterPro"/>
</dbReference>
<gene>
    <name evidence="13" type="primary">metB_1</name>
    <name evidence="13" type="ORF">SAE02_59220</name>
</gene>
<keyword evidence="5 11" id="KW-0663">Pyridoxal phosphate</keyword>
<evidence type="ECO:0000256" key="3">
    <source>
        <dbReference type="ARBA" id="ARBA00012222"/>
    </source>
</evidence>
<dbReference type="GO" id="GO:0005737">
    <property type="term" value="C:cytoplasm"/>
    <property type="evidence" value="ECO:0007669"/>
    <property type="project" value="TreeGrafter"/>
</dbReference>
<dbReference type="InterPro" id="IPR011821">
    <property type="entry name" value="O_succ_thio_ly"/>
</dbReference>
<name>A0A512DZ62_9PROT</name>
<dbReference type="Gene3D" id="3.90.1150.10">
    <property type="entry name" value="Aspartate Aminotransferase, domain 1"/>
    <property type="match status" value="1"/>
</dbReference>
<dbReference type="EMBL" id="BJYZ01000031">
    <property type="protein sequence ID" value="GEO41774.1"/>
    <property type="molecule type" value="Genomic_DNA"/>
</dbReference>
<dbReference type="AlphaFoldDB" id="A0A512DZ62"/>
<proteinExistence type="inferred from homology"/>
<keyword evidence="6 13" id="KW-0456">Lyase</keyword>
<comment type="similarity">
    <text evidence="2">Belongs to the trans-sulfuration enzymes family. L-methionine gamma-lyase subfamily.</text>
</comment>
<evidence type="ECO:0000256" key="1">
    <source>
        <dbReference type="ARBA" id="ARBA00001933"/>
    </source>
</evidence>
<protein>
    <recommendedName>
        <fullName evidence="4">L-methionine gamma-lyase</fullName>
        <ecNumber evidence="3">4.4.1.11</ecNumber>
    </recommendedName>
    <alternativeName>
        <fullName evidence="10">L-methionine-alpha-deamino-gamma-mercaptomethane-lyase</fullName>
    </alternativeName>
</protein>
<dbReference type="InterPro" id="IPR000277">
    <property type="entry name" value="Cys/Met-Metab_PyrdxlP-dep_enz"/>
</dbReference>
<dbReference type="PIRSF" id="PIRSF001434">
    <property type="entry name" value="CGS"/>
    <property type="match status" value="1"/>
</dbReference>
<dbReference type="InterPro" id="IPR015422">
    <property type="entry name" value="PyrdxlP-dep_Trfase_small"/>
</dbReference>
<evidence type="ECO:0000256" key="8">
    <source>
        <dbReference type="ARBA" id="ARBA00050802"/>
    </source>
</evidence>
<dbReference type="PANTHER" id="PTHR11808:SF75">
    <property type="entry name" value="CYSTATHIONINE GAMMA-SYNTHASE"/>
    <property type="match status" value="1"/>
</dbReference>
<evidence type="ECO:0000256" key="4">
    <source>
        <dbReference type="ARBA" id="ARBA00019040"/>
    </source>
</evidence>
<evidence type="ECO:0000256" key="5">
    <source>
        <dbReference type="ARBA" id="ARBA00022898"/>
    </source>
</evidence>
<dbReference type="CDD" id="cd00614">
    <property type="entry name" value="CGS_like"/>
    <property type="match status" value="1"/>
</dbReference>
<dbReference type="PANTHER" id="PTHR11808">
    <property type="entry name" value="TRANS-SULFURATION ENZYME FAMILY MEMBER"/>
    <property type="match status" value="1"/>
</dbReference>
<dbReference type="SUPFAM" id="SSF53383">
    <property type="entry name" value="PLP-dependent transferases"/>
    <property type="match status" value="1"/>
</dbReference>
<dbReference type="PROSITE" id="PS00868">
    <property type="entry name" value="CYS_MET_METAB_PP"/>
    <property type="match status" value="1"/>
</dbReference>
<dbReference type="Pfam" id="PF01053">
    <property type="entry name" value="Cys_Met_Meta_PP"/>
    <property type="match status" value="1"/>
</dbReference>
<comment type="catalytic activity">
    <reaction evidence="8">
        <text>L-homocysteine + H2O = 2-oxobutanoate + hydrogen sulfide + NH4(+) + H(+)</text>
        <dbReference type="Rhea" id="RHEA:14501"/>
        <dbReference type="ChEBI" id="CHEBI:15377"/>
        <dbReference type="ChEBI" id="CHEBI:15378"/>
        <dbReference type="ChEBI" id="CHEBI:16763"/>
        <dbReference type="ChEBI" id="CHEBI:28938"/>
        <dbReference type="ChEBI" id="CHEBI:29919"/>
        <dbReference type="ChEBI" id="CHEBI:58199"/>
        <dbReference type="EC" id="4.4.1.2"/>
    </reaction>
</comment>
<sequence>MTDTRSPRTIAAANGIGQDAAFGAVAPPIYLASSYKFGGFEQPGAYDYSRTRNPTRDQLADTLARLEGGAGAVVVASGMAAIDLVLSRLEPGECVVAPHDCYGGTQRLLNVRAAKGQFEVVFIDQNDAAAVDTAFATGRQKLVLIETPSNPLMRVVDIAVIARKAKAAGAAVAVDNTFLSPALQQPIALGADFVIHSTTKYLNGHSDIIGGAVIAAEAEDAATLAAWANVTGVTGSPFDAYQTLRGIRTLFPRVESQQRNAEAVAAFLEAQPQVKTVHYPGLPSHPGHEIARKQQRGFGAMLSFELNGGLEEVRRFVNAVRIFTLAESLGGIESLVAHPATMTHASMDPQARRTAGITDTLLRLSVGLESEGDLLEDLAQALKSAGIGAEALAR</sequence>
<evidence type="ECO:0000313" key="13">
    <source>
        <dbReference type="EMBL" id="GEO41774.1"/>
    </source>
</evidence>
<dbReference type="Gene3D" id="3.40.640.10">
    <property type="entry name" value="Type I PLP-dependent aspartate aminotransferase-like (Major domain)"/>
    <property type="match status" value="1"/>
</dbReference>
<dbReference type="GO" id="GO:0030170">
    <property type="term" value="F:pyridoxal phosphate binding"/>
    <property type="evidence" value="ECO:0007669"/>
    <property type="project" value="InterPro"/>
</dbReference>